<comment type="caution">
    <text evidence="2">The sequence shown here is derived from an EMBL/GenBank/DDBJ whole genome shotgun (WGS) entry which is preliminary data.</text>
</comment>
<keyword evidence="3" id="KW-1185">Reference proteome</keyword>
<dbReference type="EMBL" id="JABWDY010039343">
    <property type="protein sequence ID" value="KAF5178993.1"/>
    <property type="molecule type" value="Genomic_DNA"/>
</dbReference>
<dbReference type="PROSITE" id="PS50181">
    <property type="entry name" value="FBOX"/>
    <property type="match status" value="1"/>
</dbReference>
<dbReference type="InterPro" id="IPR053781">
    <property type="entry name" value="F-box_AtFBL13-like"/>
</dbReference>
<name>A0A7J6V299_THATH</name>
<dbReference type="Proteomes" id="UP000554482">
    <property type="component" value="Unassembled WGS sequence"/>
</dbReference>
<dbReference type="SMART" id="SM00256">
    <property type="entry name" value="FBOX"/>
    <property type="match status" value="1"/>
</dbReference>
<dbReference type="InterPro" id="IPR036047">
    <property type="entry name" value="F-box-like_dom_sf"/>
</dbReference>
<evidence type="ECO:0000313" key="2">
    <source>
        <dbReference type="EMBL" id="KAF5178993.1"/>
    </source>
</evidence>
<dbReference type="Pfam" id="PF24758">
    <property type="entry name" value="LRR_At5g56370"/>
    <property type="match status" value="1"/>
</dbReference>
<protein>
    <submittedName>
        <fullName evidence="2">Fbd-associated f-box protein</fullName>
    </submittedName>
</protein>
<dbReference type="InterPro" id="IPR055411">
    <property type="entry name" value="LRR_FXL15/At3g58940/PEG3-like"/>
</dbReference>
<reference evidence="2 3" key="1">
    <citation type="submission" date="2020-06" db="EMBL/GenBank/DDBJ databases">
        <title>Transcriptomic and genomic resources for Thalictrum thalictroides and T. hernandezii: Facilitating candidate gene discovery in an emerging model plant lineage.</title>
        <authorList>
            <person name="Arias T."/>
            <person name="Riano-Pachon D.M."/>
            <person name="Di Stilio V.S."/>
        </authorList>
    </citation>
    <scope>NUCLEOTIDE SEQUENCE [LARGE SCALE GENOMIC DNA]</scope>
    <source>
        <strain evidence="3">cv. WT478/WT964</strain>
        <tissue evidence="2">Leaves</tissue>
    </source>
</reference>
<accession>A0A7J6V299</accession>
<dbReference type="Pfam" id="PF00646">
    <property type="entry name" value="F-box"/>
    <property type="match status" value="1"/>
</dbReference>
<sequence>MEMNIDRISSLPEGVLHHILSFLDMKKVMQTSLLSSRWRLLWISLPHLNFSDQMWKHNKAGLVNFVDRVLLFRNNSDLHKFSLNSRNHYYEADYIGRWIISVVRKNVKEIHMQIYSDKSYELPSCLFASAVKVFTLKSYNYPIQLPTSICSSSNLKTLELMFSRFPKGNSKGELVLSFPVLENLILQFCDQKHLNLLTIYAIKLKNLVVKNGGRSAKLQLHSPNLTSFDYWGGNCGIYSMTNLSSLVTVNIWVHFRDEEVAQSESVRMLQMFNHTRSLVLKNSFPMCFFWQEQLASTFDNLRHLKLIRLCCCNYNLLESCPHIETLIWELPQPVVNCRTKGRGNECGAQISSECKFLHLKSVKIQNLEGCEHELKFIKYILRNGAVLENITITTKKALSSEREKELEEFSMKLQCLFKASSTVTILFLLKSTA</sequence>
<dbReference type="AlphaFoldDB" id="A0A7J6V299"/>
<evidence type="ECO:0000259" key="1">
    <source>
        <dbReference type="PROSITE" id="PS50181"/>
    </source>
</evidence>
<dbReference type="InterPro" id="IPR001810">
    <property type="entry name" value="F-box_dom"/>
</dbReference>
<evidence type="ECO:0000313" key="3">
    <source>
        <dbReference type="Proteomes" id="UP000554482"/>
    </source>
</evidence>
<dbReference type="OrthoDB" id="612216at2759"/>
<dbReference type="SUPFAM" id="SSF81383">
    <property type="entry name" value="F-box domain"/>
    <property type="match status" value="1"/>
</dbReference>
<proteinExistence type="predicted"/>
<organism evidence="2 3">
    <name type="scientific">Thalictrum thalictroides</name>
    <name type="common">Rue-anemone</name>
    <name type="synonym">Anemone thalictroides</name>
    <dbReference type="NCBI Taxonomy" id="46969"/>
    <lineage>
        <taxon>Eukaryota</taxon>
        <taxon>Viridiplantae</taxon>
        <taxon>Streptophyta</taxon>
        <taxon>Embryophyta</taxon>
        <taxon>Tracheophyta</taxon>
        <taxon>Spermatophyta</taxon>
        <taxon>Magnoliopsida</taxon>
        <taxon>Ranunculales</taxon>
        <taxon>Ranunculaceae</taxon>
        <taxon>Thalictroideae</taxon>
        <taxon>Thalictrum</taxon>
    </lineage>
</organism>
<feature type="domain" description="F-box" evidence="1">
    <location>
        <begin position="5"/>
        <end position="58"/>
    </location>
</feature>
<dbReference type="InterPro" id="IPR006566">
    <property type="entry name" value="FBD"/>
</dbReference>
<dbReference type="Gene3D" id="1.20.1280.50">
    <property type="match status" value="1"/>
</dbReference>
<dbReference type="SMART" id="SM00579">
    <property type="entry name" value="FBD"/>
    <property type="match status" value="1"/>
</dbReference>
<dbReference type="CDD" id="cd22160">
    <property type="entry name" value="F-box_AtFBL13-like"/>
    <property type="match status" value="1"/>
</dbReference>
<dbReference type="InterPro" id="IPR050232">
    <property type="entry name" value="FBL13/AtMIF1-like"/>
</dbReference>
<dbReference type="Pfam" id="PF08387">
    <property type="entry name" value="FBD"/>
    <property type="match status" value="1"/>
</dbReference>
<gene>
    <name evidence="2" type="ORF">FRX31_031421</name>
</gene>
<dbReference type="PANTHER" id="PTHR31900:SF30">
    <property type="entry name" value="SUPERFAMILY PROTEIN, PUTATIVE-RELATED"/>
    <property type="match status" value="1"/>
</dbReference>
<dbReference type="PANTHER" id="PTHR31900">
    <property type="entry name" value="F-BOX/RNI SUPERFAMILY PROTEIN-RELATED"/>
    <property type="match status" value="1"/>
</dbReference>